<sequence>MNCFEKNILGKLSIKKINLNLKYLEKPYRNKEYISSEVDESSSNCKEVRKPPYIKNEMNITLEDTSNKKIRSIRKYHNALIAKNYVAIKLLSKGLYGTLLLTHVL</sequence>
<gene>
    <name evidence="1" type="ORF">MKS88_002599</name>
</gene>
<name>A0ACB9YCZ5_PLABR</name>
<organism evidence="1 2">
    <name type="scientific">Plasmodium brasilianum</name>
    <dbReference type="NCBI Taxonomy" id="5824"/>
    <lineage>
        <taxon>Eukaryota</taxon>
        <taxon>Sar</taxon>
        <taxon>Alveolata</taxon>
        <taxon>Apicomplexa</taxon>
        <taxon>Aconoidasida</taxon>
        <taxon>Haemosporida</taxon>
        <taxon>Plasmodiidae</taxon>
        <taxon>Plasmodium</taxon>
        <taxon>Plasmodium (Plasmodium)</taxon>
    </lineage>
</organism>
<protein>
    <submittedName>
        <fullName evidence="1">Uncharacterized protein</fullName>
    </submittedName>
</protein>
<evidence type="ECO:0000313" key="1">
    <source>
        <dbReference type="EMBL" id="KAI4839083.1"/>
    </source>
</evidence>
<dbReference type="Proteomes" id="UP001056978">
    <property type="component" value="Chromosome 8"/>
</dbReference>
<evidence type="ECO:0000313" key="2">
    <source>
        <dbReference type="Proteomes" id="UP001056978"/>
    </source>
</evidence>
<proteinExistence type="predicted"/>
<comment type="caution">
    <text evidence="1">The sequence shown here is derived from an EMBL/GenBank/DDBJ whole genome shotgun (WGS) entry which is preliminary data.</text>
</comment>
<keyword evidence="2" id="KW-1185">Reference proteome</keyword>
<accession>A0ACB9YCZ5</accession>
<reference evidence="1" key="1">
    <citation type="submission" date="2022-06" db="EMBL/GenBank/DDBJ databases">
        <title>The First Complete Genome of the Simian Malaria Parasite Plasmodium brasilianum.</title>
        <authorList>
            <person name="Bajic M."/>
            <person name="Ravishankar S."/>
        </authorList>
    </citation>
    <scope>NUCLEOTIDE SEQUENCE</scope>
    <source>
        <strain evidence="1">Bolivian I</strain>
    </source>
</reference>
<dbReference type="EMBL" id="CM043776">
    <property type="protein sequence ID" value="KAI4839083.1"/>
    <property type="molecule type" value="Genomic_DNA"/>
</dbReference>